<evidence type="ECO:0000256" key="1">
    <source>
        <dbReference type="SAM" id="Phobius"/>
    </source>
</evidence>
<feature type="transmembrane region" description="Helical" evidence="1">
    <location>
        <begin position="385"/>
        <end position="410"/>
    </location>
</feature>
<proteinExistence type="predicted"/>
<evidence type="ECO:0000313" key="3">
    <source>
        <dbReference type="Proteomes" id="UP000006055"/>
    </source>
</evidence>
<dbReference type="Gene3D" id="3.30.70.1440">
    <property type="entry name" value="Multidrug efflux transporter AcrB pore domain"/>
    <property type="match status" value="1"/>
</dbReference>
<keyword evidence="3" id="KW-1185">Reference proteome</keyword>
<feature type="transmembrane region" description="Helical" evidence="1">
    <location>
        <begin position="990"/>
        <end position="1016"/>
    </location>
</feature>
<dbReference type="EMBL" id="CP003360">
    <property type="protein sequence ID" value="AFM22853.1"/>
    <property type="molecule type" value="Genomic_DNA"/>
</dbReference>
<dbReference type="STRING" id="706587.Desti_0104"/>
<dbReference type="SUPFAM" id="SSF82693">
    <property type="entry name" value="Multidrug efflux transporter AcrB pore domain, PN1, PN2, PC1 and PC2 subdomains"/>
    <property type="match status" value="2"/>
</dbReference>
<dbReference type="GO" id="GO:0042910">
    <property type="term" value="F:xenobiotic transmembrane transporter activity"/>
    <property type="evidence" value="ECO:0007669"/>
    <property type="project" value="TreeGrafter"/>
</dbReference>
<feature type="transmembrane region" description="Helical" evidence="1">
    <location>
        <begin position="915"/>
        <end position="940"/>
    </location>
</feature>
<feature type="transmembrane region" description="Helical" evidence="1">
    <location>
        <begin position="886"/>
        <end position="903"/>
    </location>
</feature>
<keyword evidence="1" id="KW-1133">Transmembrane helix</keyword>
<name>I4BZW2_DESTA</name>
<dbReference type="PATRIC" id="fig|706587.4.peg.117"/>
<dbReference type="RefSeq" id="WP_014808012.1">
    <property type="nucleotide sequence ID" value="NC_018025.1"/>
</dbReference>
<feature type="transmembrane region" description="Helical" evidence="1">
    <location>
        <begin position="961"/>
        <end position="978"/>
    </location>
</feature>
<dbReference type="PANTHER" id="PTHR32063:SF0">
    <property type="entry name" value="SWARMING MOTILITY PROTEIN SWRC"/>
    <property type="match status" value="1"/>
</dbReference>
<dbReference type="GO" id="GO:0005886">
    <property type="term" value="C:plasma membrane"/>
    <property type="evidence" value="ECO:0007669"/>
    <property type="project" value="TreeGrafter"/>
</dbReference>
<gene>
    <name evidence="2" type="ordered locus">Desti_0104</name>
</gene>
<feature type="transmembrane region" description="Helical" evidence="1">
    <location>
        <begin position="12"/>
        <end position="34"/>
    </location>
</feature>
<dbReference type="PANTHER" id="PTHR32063">
    <property type="match status" value="1"/>
</dbReference>
<evidence type="ECO:0000313" key="2">
    <source>
        <dbReference type="EMBL" id="AFM22853.1"/>
    </source>
</evidence>
<dbReference type="Gene3D" id="3.30.70.1320">
    <property type="entry name" value="Multidrug efflux transporter AcrB pore domain like"/>
    <property type="match status" value="1"/>
</dbReference>
<dbReference type="InterPro" id="IPR001036">
    <property type="entry name" value="Acrflvin-R"/>
</dbReference>
<dbReference type="OrthoDB" id="9759330at2"/>
<dbReference type="SUPFAM" id="SSF82714">
    <property type="entry name" value="Multidrug efflux transporter AcrB TolC docking domain, DN and DC subdomains"/>
    <property type="match status" value="2"/>
</dbReference>
<reference evidence="3" key="1">
    <citation type="submission" date="2012-06" db="EMBL/GenBank/DDBJ databases">
        <title>Complete sequence of chromosome of Desulfomonile tiedjei DSM 6799.</title>
        <authorList>
            <person name="Lucas S."/>
            <person name="Copeland A."/>
            <person name="Lapidus A."/>
            <person name="Glavina del Rio T."/>
            <person name="Dalin E."/>
            <person name="Tice H."/>
            <person name="Bruce D."/>
            <person name="Goodwin L."/>
            <person name="Pitluck S."/>
            <person name="Peters L."/>
            <person name="Ovchinnikova G."/>
            <person name="Zeytun A."/>
            <person name="Lu M."/>
            <person name="Kyrpides N."/>
            <person name="Mavromatis K."/>
            <person name="Ivanova N."/>
            <person name="Brettin T."/>
            <person name="Detter J.C."/>
            <person name="Han C."/>
            <person name="Larimer F."/>
            <person name="Land M."/>
            <person name="Hauser L."/>
            <person name="Markowitz V."/>
            <person name="Cheng J.-F."/>
            <person name="Hugenholtz P."/>
            <person name="Woyke T."/>
            <person name="Wu D."/>
            <person name="Spring S."/>
            <person name="Schroeder M."/>
            <person name="Brambilla E."/>
            <person name="Klenk H.-P."/>
            <person name="Eisen J.A."/>
        </authorList>
    </citation>
    <scope>NUCLEOTIDE SEQUENCE [LARGE SCALE GENOMIC DNA]</scope>
    <source>
        <strain evidence="3">ATCC 49306 / DSM 6799 / DCB-1</strain>
    </source>
</reference>
<sequence length="1044" mass="116209">MNIAEASVRFPITVIVRVLLVLVFGYVCLTFLVVELKPDTEQPVLVVATKFPGAAPEEIEGEITTRFEDNLSGVSNLLYSHSFSPYGQSFIILNFKPGTNLDLAAAELQRNLDRVTDLPSAVQKPQIFKASERVSLPVYQFSLTGNVDIVTMSTWADREIAPRIKRIEGVGDCQFDGNRNREMRITFDAERLKARQLTVSDIKNFIDRTNLNRSGGYFIEGTREWTVRTVGELLTAEQFRKVIISKPGEPIIHLQDVAIIEDLYERPDSYCRINGVTGISFSVFNQVGANIVNTIDLVNREIALMNKEYGPLGVKFEKLYDQSTYIRDAVRIVTYSLIEAVILVLLVLFLFLKKWRSIFIVATSIPVSIIGTFIGMYAFGYSINVLSLAGLALSIGLVVDDAIVVLENIHRHRYEEGKNIIRACVDGTREVGMAAFMATLTTAAVFMPILLLKGEVGTLFAPVAFIISCAVFMSLFDAFTVVPMLASRWMRNEEEPRGALKIILMPLNYLDRVGTLVANGFMWSLKFFMHGYGRKTALILGIIILFGISHWLLPGMGYLPTGGTNLVRMKVDSYEGTSLEENSRVMSIMEDRWKNIKGVRHIVAIPNRNSFRNMVYLVCDREEESGVPITQVAQDAVRAAKDLPVKDINPIQFPLFGNIYSRSNVVDVRIMGKSYLVIEQLVQQIMEIGNTTKGIIFRYTDLALKKPQIEIRVDHQRAAHFGLEVRDVADAVEAAVGGQKATSQYDVDGRYFYIRVKGQEEDFSTVSDVGRIILTSPQKPGVQIPLTSVASVETTFGPLQITHYNSKRNARVQFTIQDRPLGDVFNEVVSKIYSTVAFPVGYSIIPFGAVNELKKLTDAVKFVFPLSVVVVYLLLVMQFQSFVRPLSILLSVPLSIIGANALVKATNIPFDSFTILGYIMMVGLVVKNAILLITYAVQLIEEHGIARDEALILASQRRMRPIFMTAISMVLGMLPLALKHGAGAEIYNGLAMAVVGGLSVATLFTLIFIPIVYTVLDDLKNRIWRVKPIDFDSALSDGPGSTRI</sequence>
<dbReference type="Gene3D" id="3.30.2090.10">
    <property type="entry name" value="Multidrug efflux transporter AcrB TolC docking domain, DN and DC subdomains"/>
    <property type="match status" value="2"/>
</dbReference>
<dbReference type="eggNOG" id="COG0841">
    <property type="taxonomic scope" value="Bacteria"/>
</dbReference>
<feature type="transmembrane region" description="Helical" evidence="1">
    <location>
        <begin position="431"/>
        <end position="451"/>
    </location>
</feature>
<keyword evidence="1" id="KW-0472">Membrane</keyword>
<accession>I4BZW2</accession>
<dbReference type="Pfam" id="PF00873">
    <property type="entry name" value="ACR_tran"/>
    <property type="match status" value="1"/>
</dbReference>
<dbReference type="SUPFAM" id="SSF82866">
    <property type="entry name" value="Multidrug efflux transporter AcrB transmembrane domain"/>
    <property type="match status" value="2"/>
</dbReference>
<keyword evidence="1" id="KW-0812">Transmembrane</keyword>
<dbReference type="HOGENOM" id="CLU_002755_1_1_7"/>
<dbReference type="Gene3D" id="1.20.1640.10">
    <property type="entry name" value="Multidrug efflux transporter AcrB transmembrane domain"/>
    <property type="match status" value="2"/>
</dbReference>
<feature type="transmembrane region" description="Helical" evidence="1">
    <location>
        <begin position="359"/>
        <end position="379"/>
    </location>
</feature>
<dbReference type="InterPro" id="IPR027463">
    <property type="entry name" value="AcrB_DN_DC_subdom"/>
</dbReference>
<organism evidence="2 3">
    <name type="scientific">Desulfomonile tiedjei (strain ATCC 49306 / DSM 6799 / DCB-1)</name>
    <dbReference type="NCBI Taxonomy" id="706587"/>
    <lineage>
        <taxon>Bacteria</taxon>
        <taxon>Pseudomonadati</taxon>
        <taxon>Thermodesulfobacteriota</taxon>
        <taxon>Desulfomonilia</taxon>
        <taxon>Desulfomonilales</taxon>
        <taxon>Desulfomonilaceae</taxon>
        <taxon>Desulfomonile</taxon>
    </lineage>
</organism>
<dbReference type="AlphaFoldDB" id="I4BZW2"/>
<protein>
    <submittedName>
        <fullName evidence="2">Cation/multidrug efflux pump</fullName>
    </submittedName>
</protein>
<feature type="transmembrane region" description="Helical" evidence="1">
    <location>
        <begin position="537"/>
        <end position="559"/>
    </location>
</feature>
<dbReference type="Gene3D" id="3.30.70.1430">
    <property type="entry name" value="Multidrug efflux transporter AcrB pore domain"/>
    <property type="match status" value="2"/>
</dbReference>
<dbReference type="Proteomes" id="UP000006055">
    <property type="component" value="Chromosome"/>
</dbReference>
<feature type="transmembrane region" description="Helical" evidence="1">
    <location>
        <begin position="332"/>
        <end position="352"/>
    </location>
</feature>
<feature type="transmembrane region" description="Helical" evidence="1">
    <location>
        <begin position="862"/>
        <end position="879"/>
    </location>
</feature>
<feature type="transmembrane region" description="Helical" evidence="1">
    <location>
        <begin position="463"/>
        <end position="486"/>
    </location>
</feature>
<dbReference type="KEGG" id="dti:Desti_0104"/>
<dbReference type="PRINTS" id="PR00702">
    <property type="entry name" value="ACRIFLAVINRP"/>
</dbReference>